<proteinExistence type="inferred from homology"/>
<evidence type="ECO:0000256" key="1">
    <source>
        <dbReference type="ARBA" id="ARBA00007698"/>
    </source>
</evidence>
<dbReference type="EMBL" id="JARQBN010000007">
    <property type="protein sequence ID" value="MDT2827955.1"/>
    <property type="molecule type" value="Genomic_DNA"/>
</dbReference>
<evidence type="ECO:0000256" key="7">
    <source>
        <dbReference type="ARBA" id="ARBA00035172"/>
    </source>
</evidence>
<keyword evidence="4 8" id="KW-0689">Ribosomal protein</keyword>
<dbReference type="RefSeq" id="WP_311818898.1">
    <property type="nucleotide sequence ID" value="NZ_JARQBN010000007.1"/>
</dbReference>
<sequence>MARVKGGTVTRKRRKKTLKLAKGYYGSKHTLFKTAKEQVMNSYNYAYRDRRQKKRDFRKLWIARINAAARMNNLSYSKLMHGLKLAGIEINRKMLADLAVNDAAAFTALADQASKALENK</sequence>
<evidence type="ECO:0000313" key="11">
    <source>
        <dbReference type="Proteomes" id="UP001265301"/>
    </source>
</evidence>
<accession>A0ABU3FPQ0</accession>
<dbReference type="CDD" id="cd07026">
    <property type="entry name" value="Ribosomal_L20"/>
    <property type="match status" value="1"/>
</dbReference>
<keyword evidence="5 8" id="KW-0687">Ribonucleoprotein</keyword>
<dbReference type="InterPro" id="IPR049946">
    <property type="entry name" value="RIBOSOMAL_L20_CS"/>
</dbReference>
<keyword evidence="3 8" id="KW-0694">RNA-binding</keyword>
<dbReference type="Proteomes" id="UP001265301">
    <property type="component" value="Unassembled WGS sequence"/>
</dbReference>
<dbReference type="InterPro" id="IPR035566">
    <property type="entry name" value="Ribosomal_protein_bL20_C"/>
</dbReference>
<keyword evidence="2 8" id="KW-0699">rRNA-binding</keyword>
<dbReference type="InterPro" id="IPR005813">
    <property type="entry name" value="Ribosomal_bL20"/>
</dbReference>
<dbReference type="Gene3D" id="6.10.160.10">
    <property type="match status" value="1"/>
</dbReference>
<evidence type="ECO:0000313" key="10">
    <source>
        <dbReference type="EMBL" id="MDT2827955.1"/>
    </source>
</evidence>
<comment type="similarity">
    <text evidence="1 8 9">Belongs to the bacterial ribosomal protein bL20 family.</text>
</comment>
<dbReference type="Gene3D" id="1.10.1900.20">
    <property type="entry name" value="Ribosomal protein L20"/>
    <property type="match status" value="1"/>
</dbReference>
<dbReference type="NCBIfam" id="TIGR01032">
    <property type="entry name" value="rplT_bact"/>
    <property type="match status" value="1"/>
</dbReference>
<dbReference type="PANTHER" id="PTHR10986">
    <property type="entry name" value="39S RIBOSOMAL PROTEIN L20"/>
    <property type="match status" value="1"/>
</dbReference>
<evidence type="ECO:0000256" key="4">
    <source>
        <dbReference type="ARBA" id="ARBA00022980"/>
    </source>
</evidence>
<dbReference type="HAMAP" id="MF_00382">
    <property type="entry name" value="Ribosomal_bL20"/>
    <property type="match status" value="1"/>
</dbReference>
<evidence type="ECO:0000256" key="8">
    <source>
        <dbReference type="HAMAP-Rule" id="MF_00382"/>
    </source>
</evidence>
<evidence type="ECO:0000256" key="2">
    <source>
        <dbReference type="ARBA" id="ARBA00022730"/>
    </source>
</evidence>
<dbReference type="SUPFAM" id="SSF74731">
    <property type="entry name" value="Ribosomal protein L20"/>
    <property type="match status" value="1"/>
</dbReference>
<comment type="caution">
    <text evidence="10">The sequence shown here is derived from an EMBL/GenBank/DDBJ whole genome shotgun (WGS) entry which is preliminary data.</text>
</comment>
<evidence type="ECO:0000256" key="3">
    <source>
        <dbReference type="ARBA" id="ARBA00022884"/>
    </source>
</evidence>
<dbReference type="PRINTS" id="PR00062">
    <property type="entry name" value="RIBOSOMALL20"/>
</dbReference>
<keyword evidence="11" id="KW-1185">Reference proteome</keyword>
<dbReference type="Pfam" id="PF00453">
    <property type="entry name" value="Ribosomal_L20"/>
    <property type="match status" value="1"/>
</dbReference>
<organism evidence="10 11">
    <name type="scientific">Enterococcus viikkiensis</name>
    <dbReference type="NCBI Taxonomy" id="930854"/>
    <lineage>
        <taxon>Bacteria</taxon>
        <taxon>Bacillati</taxon>
        <taxon>Bacillota</taxon>
        <taxon>Bacilli</taxon>
        <taxon>Lactobacillales</taxon>
        <taxon>Enterococcaceae</taxon>
        <taxon>Enterococcus</taxon>
    </lineage>
</organism>
<reference evidence="10 11" key="1">
    <citation type="submission" date="2023-03" db="EMBL/GenBank/DDBJ databases">
        <authorList>
            <person name="Shen W."/>
            <person name="Cai J."/>
        </authorList>
    </citation>
    <scope>NUCLEOTIDE SEQUENCE [LARGE SCALE GENOMIC DNA]</scope>
    <source>
        <strain evidence="10 11">B101</strain>
    </source>
</reference>
<evidence type="ECO:0000256" key="6">
    <source>
        <dbReference type="ARBA" id="ARBA00024775"/>
    </source>
</evidence>
<evidence type="ECO:0000256" key="5">
    <source>
        <dbReference type="ARBA" id="ARBA00023274"/>
    </source>
</evidence>
<dbReference type="GO" id="GO:0005840">
    <property type="term" value="C:ribosome"/>
    <property type="evidence" value="ECO:0007669"/>
    <property type="project" value="UniProtKB-KW"/>
</dbReference>
<gene>
    <name evidence="8 10" type="primary">rplT</name>
    <name evidence="10" type="ORF">P7H59_05720</name>
</gene>
<protein>
    <recommendedName>
        <fullName evidence="7 8">Large ribosomal subunit protein bL20</fullName>
    </recommendedName>
</protein>
<evidence type="ECO:0000256" key="9">
    <source>
        <dbReference type="RuleBase" id="RU000560"/>
    </source>
</evidence>
<name>A0ABU3FPQ0_9ENTE</name>
<comment type="function">
    <text evidence="6 8 9">Binds directly to 23S ribosomal RNA and is necessary for the in vitro assembly process of the 50S ribosomal subunit. It is not involved in the protein synthesizing functions of that subunit.</text>
</comment>
<dbReference type="PROSITE" id="PS00937">
    <property type="entry name" value="RIBOSOMAL_L20"/>
    <property type="match status" value="1"/>
</dbReference>